<dbReference type="PATRIC" id="fig|566551.4.peg.3339"/>
<sequence length="627" mass="67470">MDLSSAKSAQTAVLNATIKSNVSLTNAASSKTHISVVKGSQLNALAQQRSQDEIANGISEEFSRSLEMDSDRPSLREPTNGLTNKSQVLLAMLRYQSLSNTMDSHQLANAAANFAAQSESTIQAANEMSAELDELQSEFDAQGKVIDSAKGDEEAANSEWKSAGDKLESAKNALDNLLKDPNASEEDIAKAKADVATATTAYDKAQENLTAAKNKTKDAIDEGQKILDKLNAKTAELNKKYANVVLPGSASVSTAAEQSEKALSRTAVMIMLISEFIKNMDEVASEKLKSDLEVNRIQTKARQAEMKRKSDEYIEQTRKAEDTQKMADCIGKILGGLAIALGAITTIFGGAGTTLMAIGIALMVLDPILEATTGKSLTGMIMDPLMEHVLMPLMNFLGDIVTKIFDYTPLGLLLKEIDKATGANMMDTIHMAVTAAVAIAAIVVVALVAKSAAKFLIKKMAKAVVQTIKKAIKQVIDKIIPQIIKGIAKQASAMMKQMVRQIEKVSAKMTKNITGLVKESDSAVMNNLRKINLNHLNMARVGISTSNSFVQSGMSMNVANIQLEATKTLAEFQMANTDIKILRDLLDTIISRFKSDQGQVQSIGQMLSDTLQSQSAAGHFVTRNMKA</sequence>
<keyword evidence="2" id="KW-1043">Host membrane</keyword>
<dbReference type="STRING" id="566551.HMPREF0201_03659"/>
<dbReference type="InterPro" id="IPR006972">
    <property type="entry name" value="BipB-like_C"/>
</dbReference>
<comment type="subcellular location">
    <subcellularLocation>
        <location evidence="1">Host membrane</location>
        <topology evidence="1">Multi-pass membrane protein</topology>
    </subcellularLocation>
</comment>
<name>S3IQZ2_9ENTR</name>
<dbReference type="RefSeq" id="WP_016537918.1">
    <property type="nucleotide sequence ID" value="NZ_KE161030.1"/>
</dbReference>
<dbReference type="EMBL" id="ATDT01000032">
    <property type="protein sequence ID" value="EPF14991.1"/>
    <property type="molecule type" value="Genomic_DNA"/>
</dbReference>
<organism evidence="8 9">
    <name type="scientific">Cedecea davisae DSM 4568</name>
    <dbReference type="NCBI Taxonomy" id="566551"/>
    <lineage>
        <taxon>Bacteria</taxon>
        <taxon>Pseudomonadati</taxon>
        <taxon>Pseudomonadota</taxon>
        <taxon>Gammaproteobacteria</taxon>
        <taxon>Enterobacterales</taxon>
        <taxon>Enterobacteriaceae</taxon>
        <taxon>Cedecea</taxon>
    </lineage>
</organism>
<feature type="coiled-coil region" evidence="5">
    <location>
        <begin position="188"/>
        <end position="240"/>
    </location>
</feature>
<dbReference type="Pfam" id="PF04888">
    <property type="entry name" value="SseC"/>
    <property type="match status" value="1"/>
</dbReference>
<dbReference type="SUPFAM" id="SSF103657">
    <property type="entry name" value="BAR/IMD domain-like"/>
    <property type="match status" value="1"/>
</dbReference>
<accession>S3IQZ2</accession>
<keyword evidence="3" id="KW-0843">Virulence</keyword>
<feature type="transmembrane region" description="Helical" evidence="6">
    <location>
        <begin position="333"/>
        <end position="365"/>
    </location>
</feature>
<evidence type="ECO:0000259" key="7">
    <source>
        <dbReference type="Pfam" id="PF04888"/>
    </source>
</evidence>
<keyword evidence="5" id="KW-0175">Coiled coil</keyword>
<evidence type="ECO:0000256" key="2">
    <source>
        <dbReference type="ARBA" id="ARBA00022870"/>
    </source>
</evidence>
<keyword evidence="6" id="KW-0472">Membrane</keyword>
<proteinExistence type="inferred from homology"/>
<dbReference type="GO" id="GO:0033644">
    <property type="term" value="C:host cell membrane"/>
    <property type="evidence" value="ECO:0007669"/>
    <property type="project" value="UniProtKB-SubCell"/>
</dbReference>
<evidence type="ECO:0000256" key="6">
    <source>
        <dbReference type="SAM" id="Phobius"/>
    </source>
</evidence>
<dbReference type="InterPro" id="IPR027267">
    <property type="entry name" value="AH/BAR_dom_sf"/>
</dbReference>
<evidence type="ECO:0000313" key="8">
    <source>
        <dbReference type="EMBL" id="EPF14991.1"/>
    </source>
</evidence>
<evidence type="ECO:0000256" key="3">
    <source>
        <dbReference type="ARBA" id="ARBA00023026"/>
    </source>
</evidence>
<keyword evidence="6" id="KW-0812">Transmembrane</keyword>
<evidence type="ECO:0000313" key="9">
    <source>
        <dbReference type="Proteomes" id="UP000014585"/>
    </source>
</evidence>
<comment type="caution">
    <text evidence="8">The sequence shown here is derived from an EMBL/GenBank/DDBJ whole genome shotgun (WGS) entry which is preliminary data.</text>
</comment>
<feature type="transmembrane region" description="Helical" evidence="6">
    <location>
        <begin position="429"/>
        <end position="449"/>
    </location>
</feature>
<dbReference type="Proteomes" id="UP000014585">
    <property type="component" value="Unassembled WGS sequence"/>
</dbReference>
<dbReference type="AlphaFoldDB" id="S3IQZ2"/>
<comment type="similarity">
    <text evidence="4">Belongs to the SctE/SipB/YopB family.</text>
</comment>
<protein>
    <recommendedName>
        <fullName evidence="7">Translocator protein BipB-like C-terminal domain-containing protein</fullName>
    </recommendedName>
</protein>
<evidence type="ECO:0000256" key="5">
    <source>
        <dbReference type="SAM" id="Coils"/>
    </source>
</evidence>
<evidence type="ECO:0000256" key="1">
    <source>
        <dbReference type="ARBA" id="ARBA00004301"/>
    </source>
</evidence>
<dbReference type="Gene3D" id="1.20.120.330">
    <property type="entry name" value="Nucleotidyltransferases domain 2"/>
    <property type="match status" value="2"/>
</dbReference>
<reference evidence="8 9" key="1">
    <citation type="submission" date="2013-04" db="EMBL/GenBank/DDBJ databases">
        <authorList>
            <person name="Weinstock G."/>
            <person name="Sodergren E."/>
            <person name="Lobos E.A."/>
            <person name="Fulton L."/>
            <person name="Fulton R."/>
            <person name="Courtney L."/>
            <person name="Fronick C."/>
            <person name="O'Laughlin M."/>
            <person name="Godfrey J."/>
            <person name="Wilson R.M."/>
            <person name="Miner T."/>
            <person name="Farmer C."/>
            <person name="Delehaunty K."/>
            <person name="Cordes M."/>
            <person name="Minx P."/>
            <person name="Tomlinson C."/>
            <person name="Chen J."/>
            <person name="Wollam A."/>
            <person name="Pepin K.H."/>
            <person name="Palsikar V.B."/>
            <person name="Zhang X."/>
            <person name="Suruliraj S."/>
            <person name="Perna N.T."/>
            <person name="Plunkett G."/>
            <person name="Warren W."/>
            <person name="Mitreva M."/>
            <person name="Mardis E.R."/>
            <person name="Wilson R.K."/>
        </authorList>
    </citation>
    <scope>NUCLEOTIDE SEQUENCE [LARGE SCALE GENOMIC DNA]</scope>
    <source>
        <strain evidence="8 9">DSM 4568</strain>
    </source>
</reference>
<gene>
    <name evidence="8" type="ORF">HMPREF0201_03659</name>
</gene>
<keyword evidence="6" id="KW-1133">Transmembrane helix</keyword>
<feature type="domain" description="Translocator protein BipB-like C-terminal" evidence="7">
    <location>
        <begin position="283"/>
        <end position="624"/>
    </location>
</feature>
<evidence type="ECO:0000256" key="4">
    <source>
        <dbReference type="ARBA" id="ARBA00035640"/>
    </source>
</evidence>
<dbReference type="OrthoDB" id="6623144at2"/>
<dbReference type="HOGENOM" id="CLU_435962_0_0_6"/>